<name>A0A919KDG6_9ACTN</name>
<dbReference type="InterPro" id="IPR056638">
    <property type="entry name" value="DUF7736"/>
</dbReference>
<dbReference type="Proteomes" id="UP000619355">
    <property type="component" value="Unassembled WGS sequence"/>
</dbReference>
<proteinExistence type="predicted"/>
<keyword evidence="3" id="KW-1185">Reference proteome</keyword>
<gene>
    <name evidence="2" type="ORF">GCM10018980_51730</name>
</gene>
<accession>A0A919KDG6</accession>
<protein>
    <recommendedName>
        <fullName evidence="1">DUF7736 domain-containing protein</fullName>
    </recommendedName>
</protein>
<organism evidence="2 3">
    <name type="scientific">Streptomyces capoamus</name>
    <dbReference type="NCBI Taxonomy" id="68183"/>
    <lineage>
        <taxon>Bacteria</taxon>
        <taxon>Bacillati</taxon>
        <taxon>Actinomycetota</taxon>
        <taxon>Actinomycetes</taxon>
        <taxon>Kitasatosporales</taxon>
        <taxon>Streptomycetaceae</taxon>
        <taxon>Streptomyces</taxon>
    </lineage>
</organism>
<feature type="domain" description="DUF7736" evidence="1">
    <location>
        <begin position="7"/>
        <end position="66"/>
    </location>
</feature>
<evidence type="ECO:0000313" key="2">
    <source>
        <dbReference type="EMBL" id="GHG62089.1"/>
    </source>
</evidence>
<dbReference type="AlphaFoldDB" id="A0A919KDG6"/>
<dbReference type="EMBL" id="BNBF01000017">
    <property type="protein sequence ID" value="GHG62089.1"/>
    <property type="molecule type" value="Genomic_DNA"/>
</dbReference>
<reference evidence="3" key="1">
    <citation type="journal article" date="2019" name="Int. J. Syst. Evol. Microbiol.">
        <title>The Global Catalogue of Microorganisms (GCM) 10K type strain sequencing project: providing services to taxonomists for standard genome sequencing and annotation.</title>
        <authorList>
            <consortium name="The Broad Institute Genomics Platform"/>
            <consortium name="The Broad Institute Genome Sequencing Center for Infectious Disease"/>
            <person name="Wu L."/>
            <person name="Ma J."/>
        </authorList>
    </citation>
    <scope>NUCLEOTIDE SEQUENCE [LARGE SCALE GENOMIC DNA]</scope>
    <source>
        <strain evidence="3">JCM 4253</strain>
    </source>
</reference>
<sequence length="128" mass="14332">MTDSRAFALADVLSVTTEKLLSRRHMDGIYDILSYMTGQSLFTPQLPDACDKAKPALLEQHPQLVDVCPPDGLDRHDLLAWLTEAERVHGETLDVQPLTDWQHRDPIEDACDKVGAEKVYVVPVPPKD</sequence>
<evidence type="ECO:0000313" key="3">
    <source>
        <dbReference type="Proteomes" id="UP000619355"/>
    </source>
</evidence>
<comment type="caution">
    <text evidence="2">The sequence shown here is derived from an EMBL/GenBank/DDBJ whole genome shotgun (WGS) entry which is preliminary data.</text>
</comment>
<dbReference type="Pfam" id="PF24875">
    <property type="entry name" value="DUF7736"/>
    <property type="match status" value="1"/>
</dbReference>
<dbReference type="RefSeq" id="WP_189984604.1">
    <property type="nucleotide sequence ID" value="NZ_BNBF01000017.1"/>
</dbReference>
<evidence type="ECO:0000259" key="1">
    <source>
        <dbReference type="Pfam" id="PF24875"/>
    </source>
</evidence>